<feature type="transmembrane region" description="Helical" evidence="1">
    <location>
        <begin position="47"/>
        <end position="66"/>
    </location>
</feature>
<protein>
    <recommendedName>
        <fullName evidence="4">PrgI family protein</fullName>
    </recommendedName>
</protein>
<evidence type="ECO:0008006" key="4">
    <source>
        <dbReference type="Google" id="ProtNLM"/>
    </source>
</evidence>
<name>A0A1G2RTK8_9BACT</name>
<sequence length="138" mass="15489">MQFSVPQFIESESKIAGPLTFRQVLYLTGGGIVVMVSYFSLAETNPTVFAIITFFAILFATAFAFVKIGGFSLNIFLKNFVAFIISSKIYLWKQRAIAPKIIPRQVIEQKGAEKTPGLKFKNRSRLNELSVQIETSTR</sequence>
<accession>A0A1G2RTK8</accession>
<keyword evidence="1" id="KW-1133">Transmembrane helix</keyword>
<feature type="transmembrane region" description="Helical" evidence="1">
    <location>
        <begin position="73"/>
        <end position="92"/>
    </location>
</feature>
<keyword evidence="1" id="KW-0472">Membrane</keyword>
<dbReference type="EMBL" id="MHUM01000034">
    <property type="protein sequence ID" value="OHA76175.1"/>
    <property type="molecule type" value="Genomic_DNA"/>
</dbReference>
<evidence type="ECO:0000256" key="1">
    <source>
        <dbReference type="SAM" id="Phobius"/>
    </source>
</evidence>
<feature type="transmembrane region" description="Helical" evidence="1">
    <location>
        <begin position="24"/>
        <end position="41"/>
    </location>
</feature>
<keyword evidence="1" id="KW-0812">Transmembrane</keyword>
<gene>
    <name evidence="2" type="ORF">A3H01_01875</name>
</gene>
<proteinExistence type="predicted"/>
<comment type="caution">
    <text evidence="2">The sequence shown here is derived from an EMBL/GenBank/DDBJ whole genome shotgun (WGS) entry which is preliminary data.</text>
</comment>
<evidence type="ECO:0000313" key="3">
    <source>
        <dbReference type="Proteomes" id="UP000177853"/>
    </source>
</evidence>
<dbReference type="AlphaFoldDB" id="A0A1G2RTK8"/>
<organism evidence="2 3">
    <name type="scientific">Candidatus Wildermuthbacteria bacterium RIFCSPLOWO2_12_FULL_40_9</name>
    <dbReference type="NCBI Taxonomy" id="1802467"/>
    <lineage>
        <taxon>Bacteria</taxon>
        <taxon>Candidatus Wildermuthiibacteriota</taxon>
    </lineage>
</organism>
<evidence type="ECO:0000313" key="2">
    <source>
        <dbReference type="EMBL" id="OHA76175.1"/>
    </source>
</evidence>
<dbReference type="Pfam" id="PF12666">
    <property type="entry name" value="PrgI"/>
    <property type="match status" value="1"/>
</dbReference>
<dbReference type="InterPro" id="IPR024414">
    <property type="entry name" value="Uncharacterised_PrgI"/>
</dbReference>
<dbReference type="Proteomes" id="UP000177853">
    <property type="component" value="Unassembled WGS sequence"/>
</dbReference>
<reference evidence="2 3" key="1">
    <citation type="journal article" date="2016" name="Nat. Commun.">
        <title>Thousands of microbial genomes shed light on interconnected biogeochemical processes in an aquifer system.</title>
        <authorList>
            <person name="Anantharaman K."/>
            <person name="Brown C.T."/>
            <person name="Hug L.A."/>
            <person name="Sharon I."/>
            <person name="Castelle C.J."/>
            <person name="Probst A.J."/>
            <person name="Thomas B.C."/>
            <person name="Singh A."/>
            <person name="Wilkins M.J."/>
            <person name="Karaoz U."/>
            <person name="Brodie E.L."/>
            <person name="Williams K.H."/>
            <person name="Hubbard S.S."/>
            <person name="Banfield J.F."/>
        </authorList>
    </citation>
    <scope>NUCLEOTIDE SEQUENCE [LARGE SCALE GENOMIC DNA]</scope>
</reference>